<comment type="caution">
    <text evidence="3">The sequence shown here is derived from an EMBL/GenBank/DDBJ whole genome shotgun (WGS) entry which is preliminary data.</text>
</comment>
<dbReference type="OrthoDB" id="9779630at2"/>
<dbReference type="PANTHER" id="PTHR31088">
    <property type="entry name" value="MEMBRANE-ASSOCIATED PROTEIN VIPP1, CHLOROPLASTIC"/>
    <property type="match status" value="1"/>
</dbReference>
<keyword evidence="4" id="KW-1185">Reference proteome</keyword>
<dbReference type="RefSeq" id="WP_127343923.1">
    <property type="nucleotide sequence ID" value="NZ_RJJX01000012.1"/>
</dbReference>
<evidence type="ECO:0000313" key="4">
    <source>
        <dbReference type="Proteomes" id="UP000282985"/>
    </source>
</evidence>
<dbReference type="EMBL" id="RJJX01000012">
    <property type="protein sequence ID" value="RUT78058.1"/>
    <property type="molecule type" value="Genomic_DNA"/>
</dbReference>
<comment type="similarity">
    <text evidence="1">Belongs to the PspA/Vipp/IM30 family.</text>
</comment>
<protein>
    <submittedName>
        <fullName evidence="3">PspA/IM30 family protein</fullName>
    </submittedName>
</protein>
<proteinExistence type="inferred from homology"/>
<evidence type="ECO:0000256" key="1">
    <source>
        <dbReference type="ARBA" id="ARBA00043985"/>
    </source>
</evidence>
<name>A0A434AUB9_9BACT</name>
<dbReference type="PANTHER" id="PTHR31088:SF6">
    <property type="entry name" value="PHAGE SHOCK PROTEIN A"/>
    <property type="match status" value="1"/>
</dbReference>
<dbReference type="Pfam" id="PF04012">
    <property type="entry name" value="PspA_IM30"/>
    <property type="match status" value="1"/>
</dbReference>
<evidence type="ECO:0000313" key="3">
    <source>
        <dbReference type="EMBL" id="RUT78058.1"/>
    </source>
</evidence>
<evidence type="ECO:0000256" key="2">
    <source>
        <dbReference type="SAM" id="Coils"/>
    </source>
</evidence>
<accession>A0A434AUB9</accession>
<feature type="coiled-coil region" evidence="2">
    <location>
        <begin position="33"/>
        <end position="158"/>
    </location>
</feature>
<sequence>MGIFSRLFSVGKAEAHAAIDKLEDPIKMTEQGIRDLKKDLDKSLQALAEVKAMAIRSKRELNEQKAMAKNYEQKAMLLLQKAEKGELEMAEAERLATEALSRKEQSSESVARAQEEVTKFDTNISQLDANVKKLKSTITRYENELRTLKARARVSQATQKINKQLSGIDSSGTVSMLEKMKDKVAQQEAMAEAYGEISVENRSLDDEIDATLSDTNVKATNALEELKAKMKNKQ</sequence>
<dbReference type="Proteomes" id="UP000282985">
    <property type="component" value="Unassembled WGS sequence"/>
</dbReference>
<keyword evidence="2" id="KW-0175">Coiled coil</keyword>
<gene>
    <name evidence="3" type="ORF">DLK05_10465</name>
</gene>
<reference evidence="3 4" key="1">
    <citation type="submission" date="2018-11" db="EMBL/GenBank/DDBJ databases">
        <title>Parancylomarina longa gen. nov., sp. nov., isolated from sediments of southern Okinawa.</title>
        <authorList>
            <person name="Fu T."/>
        </authorList>
    </citation>
    <scope>NUCLEOTIDE SEQUENCE [LARGE SCALE GENOMIC DNA]</scope>
    <source>
        <strain evidence="3 4">T3-2 S1-C</strain>
    </source>
</reference>
<dbReference type="AlphaFoldDB" id="A0A434AUB9"/>
<dbReference type="InterPro" id="IPR007157">
    <property type="entry name" value="PspA_VIPP1"/>
</dbReference>
<dbReference type="SUPFAM" id="SSF57997">
    <property type="entry name" value="Tropomyosin"/>
    <property type="match status" value="1"/>
</dbReference>
<organism evidence="3 4">
    <name type="scientific">Ancylomarina longa</name>
    <dbReference type="NCBI Taxonomy" id="2487017"/>
    <lineage>
        <taxon>Bacteria</taxon>
        <taxon>Pseudomonadati</taxon>
        <taxon>Bacteroidota</taxon>
        <taxon>Bacteroidia</taxon>
        <taxon>Marinilabiliales</taxon>
        <taxon>Marinifilaceae</taxon>
        <taxon>Ancylomarina</taxon>
    </lineage>
</organism>